<gene>
    <name evidence="7" type="ORF">CH35J_002315</name>
</gene>
<dbReference type="GO" id="GO:0005758">
    <property type="term" value="C:mitochondrial intermembrane space"/>
    <property type="evidence" value="ECO:0007669"/>
    <property type="project" value="UniProtKB-SubCell"/>
</dbReference>
<feature type="disulfide bond" evidence="6">
    <location>
        <begin position="77"/>
        <end position="93"/>
    </location>
</feature>
<dbReference type="InterPro" id="IPR009069">
    <property type="entry name" value="Cys_alpha_HP_mot_SF"/>
</dbReference>
<dbReference type="Gene3D" id="1.10.287.1130">
    <property type="entry name" value="CytochromE C oxidase copper chaperone"/>
    <property type="match status" value="1"/>
</dbReference>
<evidence type="ECO:0000256" key="6">
    <source>
        <dbReference type="PIRSR" id="PIRSR627179-50"/>
    </source>
</evidence>
<feature type="disulfide bond" evidence="6">
    <location>
        <begin position="45"/>
        <end position="76"/>
    </location>
</feature>
<evidence type="ECO:0000256" key="4">
    <source>
        <dbReference type="ARBA" id="ARBA00023128"/>
    </source>
</evidence>
<dbReference type="PANTHER" id="PTHR15590:SF0">
    <property type="entry name" value="CX9C MOTIF-CONTAINING PROTEIN 4"/>
    <property type="match status" value="1"/>
</dbReference>
<protein>
    <recommendedName>
        <fullName evidence="3">Cx9C motif-containing protein 4, mitochondrial</fullName>
    </recommendedName>
</protein>
<evidence type="ECO:0000256" key="2">
    <source>
        <dbReference type="ARBA" id="ARBA00009858"/>
    </source>
</evidence>
<dbReference type="PANTHER" id="PTHR15590">
    <property type="entry name" value="CX9C MOTIF-CONTAINING PROTEIN 4"/>
    <property type="match status" value="1"/>
</dbReference>
<keyword evidence="4" id="KW-0496">Mitochondrion</keyword>
<comment type="similarity">
    <text evidence="2">Belongs to the CMC4 family.</text>
</comment>
<dbReference type="Pfam" id="PF08991">
    <property type="entry name" value="CMC4"/>
    <property type="match status" value="1"/>
</dbReference>
<evidence type="ECO:0000313" key="7">
    <source>
        <dbReference type="EMBL" id="TID04608.1"/>
    </source>
</evidence>
<comment type="caution">
    <text evidence="7">The sequence shown here is derived from an EMBL/GenBank/DDBJ whole genome shotgun (WGS) entry which is preliminary data.</text>
</comment>
<proteinExistence type="inferred from homology"/>
<comment type="subcellular location">
    <subcellularLocation>
        <location evidence="1">Mitochondrion intermembrane space</location>
    </subcellularLocation>
</comment>
<evidence type="ECO:0000313" key="8">
    <source>
        <dbReference type="Proteomes" id="UP000305883"/>
    </source>
</evidence>
<evidence type="ECO:0000256" key="5">
    <source>
        <dbReference type="ARBA" id="ARBA00023157"/>
    </source>
</evidence>
<evidence type="ECO:0000256" key="3">
    <source>
        <dbReference type="ARBA" id="ARBA00019406"/>
    </source>
</evidence>
<dbReference type="Proteomes" id="UP000305883">
    <property type="component" value="Unassembled WGS sequence"/>
</dbReference>
<dbReference type="PROSITE" id="PS51808">
    <property type="entry name" value="CHCH"/>
    <property type="match status" value="1"/>
</dbReference>
<sequence length="115" mass="13024">MYISNIEGNIGLASTIEKALLISLQYFQQTKTMGLTEDLKANPPCHPRACAIQDCLTRNSYKEDRCQSAIMALYECCEAFYRFKGSQATTVSCPKPDLLQLKLNRLREELQVAKK</sequence>
<feature type="disulfide bond" evidence="6">
    <location>
        <begin position="55"/>
        <end position="66"/>
    </location>
</feature>
<organism evidence="7 8">
    <name type="scientific">Colletotrichum higginsianum</name>
    <dbReference type="NCBI Taxonomy" id="80884"/>
    <lineage>
        <taxon>Eukaryota</taxon>
        <taxon>Fungi</taxon>
        <taxon>Dikarya</taxon>
        <taxon>Ascomycota</taxon>
        <taxon>Pezizomycotina</taxon>
        <taxon>Sordariomycetes</taxon>
        <taxon>Hypocreomycetidae</taxon>
        <taxon>Glomerellales</taxon>
        <taxon>Glomerellaceae</taxon>
        <taxon>Colletotrichum</taxon>
        <taxon>Colletotrichum destructivum species complex</taxon>
    </lineage>
</organism>
<accession>A0A4T0WEV4</accession>
<dbReference type="SUPFAM" id="SSF47072">
    <property type="entry name" value="Cysteine alpha-hairpin motif"/>
    <property type="match status" value="1"/>
</dbReference>
<evidence type="ECO:0000256" key="1">
    <source>
        <dbReference type="ARBA" id="ARBA00004569"/>
    </source>
</evidence>
<name>A0A4T0WEV4_9PEZI</name>
<keyword evidence="5 6" id="KW-1015">Disulfide bond</keyword>
<dbReference type="InterPro" id="IPR027179">
    <property type="entry name" value="CMC4"/>
</dbReference>
<dbReference type="EMBL" id="MWPZ01000002">
    <property type="protein sequence ID" value="TID04608.1"/>
    <property type="molecule type" value="Genomic_DNA"/>
</dbReference>
<dbReference type="OrthoDB" id="13601at2759"/>
<dbReference type="AlphaFoldDB" id="A0A4T0WEV4"/>
<reference evidence="7 8" key="1">
    <citation type="journal article" date="2019" name="Genome Biol. Evol.">
        <title>Genomic Plasticity Mediated by Transposable Elements in the Plant Pathogenic Fungus Colletotrichum higginsianum.</title>
        <authorList>
            <person name="Tsushima A."/>
            <person name="Gan P."/>
            <person name="Kumakura N."/>
            <person name="Narusaka M."/>
            <person name="Takano Y."/>
            <person name="Narusaka Y."/>
            <person name="Shirasu K."/>
        </authorList>
    </citation>
    <scope>NUCLEOTIDE SEQUENCE [LARGE SCALE GENOMIC DNA]</scope>
    <source>
        <strain evidence="7 8">MAFF305635-RFP</strain>
    </source>
</reference>